<evidence type="ECO:0000259" key="12">
    <source>
        <dbReference type="PROSITE" id="PS51767"/>
    </source>
</evidence>
<reference evidence="13 14" key="1">
    <citation type="submission" date="2016-03" db="EMBL/GenBank/DDBJ databases">
        <authorList>
            <person name="Ploux O."/>
        </authorList>
    </citation>
    <scope>NUCLEOTIDE SEQUENCE [LARGE SCALE GENOMIC DNA]</scope>
    <source>
        <strain evidence="13 14">UAMH 11012</strain>
    </source>
</reference>
<dbReference type="InterPro" id="IPR001969">
    <property type="entry name" value="Aspartic_peptidase_AS"/>
</dbReference>
<dbReference type="Pfam" id="PF00026">
    <property type="entry name" value="Asp"/>
    <property type="match status" value="1"/>
</dbReference>
<gene>
    <name evidence="13" type="ORF">PAC_08462</name>
</gene>
<feature type="signal peptide" evidence="11">
    <location>
        <begin position="1"/>
        <end position="21"/>
    </location>
</feature>
<evidence type="ECO:0000313" key="14">
    <source>
        <dbReference type="Proteomes" id="UP000184330"/>
    </source>
</evidence>
<evidence type="ECO:0000256" key="3">
    <source>
        <dbReference type="ARBA" id="ARBA00022729"/>
    </source>
</evidence>
<evidence type="ECO:0000256" key="8">
    <source>
        <dbReference type="RuleBase" id="RU000454"/>
    </source>
</evidence>
<dbReference type="PANTHER" id="PTHR47966">
    <property type="entry name" value="BETA-SITE APP-CLEAVING ENZYME, ISOFORM A-RELATED"/>
    <property type="match status" value="1"/>
</dbReference>
<evidence type="ECO:0000256" key="11">
    <source>
        <dbReference type="SAM" id="SignalP"/>
    </source>
</evidence>
<dbReference type="GO" id="GO:0004190">
    <property type="term" value="F:aspartic-type endopeptidase activity"/>
    <property type="evidence" value="ECO:0007669"/>
    <property type="project" value="UniProtKB-KW"/>
</dbReference>
<dbReference type="CDD" id="cd05474">
    <property type="entry name" value="SAP_like"/>
    <property type="match status" value="1"/>
</dbReference>
<dbReference type="InterPro" id="IPR021109">
    <property type="entry name" value="Peptidase_aspartic_dom_sf"/>
</dbReference>
<feature type="active site" evidence="6">
    <location>
        <position position="293"/>
    </location>
</feature>
<dbReference type="GO" id="GO:0006508">
    <property type="term" value="P:proteolysis"/>
    <property type="evidence" value="ECO:0007669"/>
    <property type="project" value="UniProtKB-KW"/>
</dbReference>
<dbReference type="Gene3D" id="2.40.70.10">
    <property type="entry name" value="Acid Proteases"/>
    <property type="match status" value="2"/>
</dbReference>
<protein>
    <submittedName>
        <fullName evidence="13">Related to acid proteinase PEPI</fullName>
    </submittedName>
</protein>
<dbReference type="PRINTS" id="PR00792">
    <property type="entry name" value="PEPSIN"/>
</dbReference>
<dbReference type="PROSITE" id="PS00141">
    <property type="entry name" value="ASP_PROTEASE"/>
    <property type="match status" value="2"/>
</dbReference>
<dbReference type="OrthoDB" id="771136at2759"/>
<dbReference type="SUPFAM" id="SSF50630">
    <property type="entry name" value="Acid proteases"/>
    <property type="match status" value="1"/>
</dbReference>
<feature type="compositionally biased region" description="Low complexity" evidence="9">
    <location>
        <begin position="474"/>
        <end position="494"/>
    </location>
</feature>
<dbReference type="InterPro" id="IPR033121">
    <property type="entry name" value="PEPTIDASE_A1"/>
</dbReference>
<dbReference type="PROSITE" id="PS51257">
    <property type="entry name" value="PROKAR_LIPOPROTEIN"/>
    <property type="match status" value="1"/>
</dbReference>
<dbReference type="InterPro" id="IPR033876">
    <property type="entry name" value="SAP-like"/>
</dbReference>
<dbReference type="STRING" id="576137.A0A1L7X0N4"/>
<sequence length="533" mass="54754">MKAPSISAITAIAGLTSCVSATVTMSIGKSRGLTNLRKRNLSPRATITESLANNFTGGDYIAQVSVGTPSQTLTLAIDTGSSDVWMLSSTADLCTDSELQDYYGTGGCASTFDSSKSSSFKVVDANAFDISYADGSGATGDYITDNLSIGGATIKALEMGFSYNATLQTGLLGIGYDLNEASDSSGSDGTSDPFVYPSIIDQMMSQGLINTKAYSLYLDDYQASTGSIIFGGLDSDKYHGNLIELPIVPDQTSNGTKVYAEFNVAMTSFGLTGQQGNTTNFTTSSFKEPVVLDSGTTLVYLPEILVEDLIPRLNGAADDSTGEIYVPCSMRDDNPKMTFNFGFGGSNGIVIQVPASELIFDLSGAFSTGGYAPQVPFDNPCALALMGDGGQGGPYILGDTFLRSAYVVYDLKNNLIALAQTNFNSTTSSIVEFQASATSIPNVSGVASNVQVTQTATGNPGGIGGPKTTTATNASDSTKTGGSTATGTGGAASTSTSKAAAAAGPMPAFDVKVLFVLGISSLFAVSGGAFVLT</sequence>
<evidence type="ECO:0000256" key="4">
    <source>
        <dbReference type="ARBA" id="ARBA00022750"/>
    </source>
</evidence>
<feature type="disulfide bond" evidence="7">
    <location>
        <begin position="328"/>
        <end position="381"/>
    </location>
</feature>
<keyword evidence="5 8" id="KW-0378">Hydrolase</keyword>
<organism evidence="13 14">
    <name type="scientific">Phialocephala subalpina</name>
    <dbReference type="NCBI Taxonomy" id="576137"/>
    <lineage>
        <taxon>Eukaryota</taxon>
        <taxon>Fungi</taxon>
        <taxon>Dikarya</taxon>
        <taxon>Ascomycota</taxon>
        <taxon>Pezizomycotina</taxon>
        <taxon>Leotiomycetes</taxon>
        <taxon>Helotiales</taxon>
        <taxon>Mollisiaceae</taxon>
        <taxon>Phialocephala</taxon>
        <taxon>Phialocephala fortinii species complex</taxon>
    </lineage>
</organism>
<keyword evidence="4 8" id="KW-0064">Aspartyl protease</keyword>
<dbReference type="InterPro" id="IPR001461">
    <property type="entry name" value="Aspartic_peptidase_A1"/>
</dbReference>
<feature type="domain" description="Peptidase A1" evidence="12">
    <location>
        <begin position="60"/>
        <end position="419"/>
    </location>
</feature>
<dbReference type="EMBL" id="FJOG01000012">
    <property type="protein sequence ID" value="CZR58570.1"/>
    <property type="molecule type" value="Genomic_DNA"/>
</dbReference>
<proteinExistence type="inferred from homology"/>
<dbReference type="PROSITE" id="PS51767">
    <property type="entry name" value="PEPTIDASE_A1"/>
    <property type="match status" value="1"/>
</dbReference>
<evidence type="ECO:0000313" key="13">
    <source>
        <dbReference type="EMBL" id="CZR58570.1"/>
    </source>
</evidence>
<evidence type="ECO:0000256" key="10">
    <source>
        <dbReference type="SAM" id="Phobius"/>
    </source>
</evidence>
<keyword evidence="2 8" id="KW-0645">Protease</keyword>
<keyword evidence="10" id="KW-0812">Transmembrane</keyword>
<keyword evidence="14" id="KW-1185">Reference proteome</keyword>
<evidence type="ECO:0000256" key="6">
    <source>
        <dbReference type="PIRSR" id="PIRSR601461-1"/>
    </source>
</evidence>
<feature type="region of interest" description="Disordered" evidence="9">
    <location>
        <begin position="456"/>
        <end position="494"/>
    </location>
</feature>
<dbReference type="Proteomes" id="UP000184330">
    <property type="component" value="Unassembled WGS sequence"/>
</dbReference>
<name>A0A1L7X0N4_9HELO</name>
<keyword evidence="10" id="KW-1133">Transmembrane helix</keyword>
<feature type="active site" evidence="6">
    <location>
        <position position="78"/>
    </location>
</feature>
<evidence type="ECO:0000256" key="5">
    <source>
        <dbReference type="ARBA" id="ARBA00022801"/>
    </source>
</evidence>
<evidence type="ECO:0000256" key="7">
    <source>
        <dbReference type="PIRSR" id="PIRSR601461-2"/>
    </source>
</evidence>
<evidence type="ECO:0000256" key="1">
    <source>
        <dbReference type="ARBA" id="ARBA00007447"/>
    </source>
</evidence>
<keyword evidence="7" id="KW-1015">Disulfide bond</keyword>
<keyword evidence="10" id="KW-0472">Membrane</keyword>
<feature type="transmembrane region" description="Helical" evidence="10">
    <location>
        <begin position="513"/>
        <end position="532"/>
    </location>
</feature>
<dbReference type="PANTHER" id="PTHR47966:SF65">
    <property type="entry name" value="ASPARTIC-TYPE ENDOPEPTIDASE"/>
    <property type="match status" value="1"/>
</dbReference>
<evidence type="ECO:0000256" key="2">
    <source>
        <dbReference type="ARBA" id="ARBA00022670"/>
    </source>
</evidence>
<comment type="similarity">
    <text evidence="1 8">Belongs to the peptidase A1 family.</text>
</comment>
<feature type="chain" id="PRO_5013245057" evidence="11">
    <location>
        <begin position="22"/>
        <end position="533"/>
    </location>
</feature>
<keyword evidence="3 11" id="KW-0732">Signal</keyword>
<dbReference type="AlphaFoldDB" id="A0A1L7X0N4"/>
<evidence type="ECO:0000256" key="9">
    <source>
        <dbReference type="SAM" id="MobiDB-lite"/>
    </source>
</evidence>
<accession>A0A1L7X0N4</accession>